<dbReference type="FunFam" id="3.90.400.10:FF:000003">
    <property type="entry name" value="Probable alpha-glucosidase (Maltase)"/>
    <property type="match status" value="1"/>
</dbReference>
<accession>A0A8H3S2G7</accession>
<evidence type="ECO:0000256" key="8">
    <source>
        <dbReference type="ARBA" id="ARBA00023242"/>
    </source>
</evidence>
<evidence type="ECO:0000256" key="6">
    <source>
        <dbReference type="ARBA" id="ARBA00023125"/>
    </source>
</evidence>
<dbReference type="GO" id="GO:0004575">
    <property type="term" value="F:sucrose alpha-glucosidase activity"/>
    <property type="evidence" value="ECO:0007669"/>
    <property type="project" value="TreeGrafter"/>
</dbReference>
<dbReference type="CDD" id="cd11333">
    <property type="entry name" value="AmyAc_SI_OligoGlu_DGase"/>
    <property type="match status" value="1"/>
</dbReference>
<dbReference type="GO" id="GO:0004558">
    <property type="term" value="F:alpha-1,4-glucosidase activity"/>
    <property type="evidence" value="ECO:0007669"/>
    <property type="project" value="UniProtKB-EC"/>
</dbReference>
<evidence type="ECO:0000313" key="15">
    <source>
        <dbReference type="Proteomes" id="UP000465221"/>
    </source>
</evidence>
<evidence type="ECO:0000256" key="10">
    <source>
        <dbReference type="ARBA" id="ARBA00026248"/>
    </source>
</evidence>
<dbReference type="SUPFAM" id="SSF51011">
    <property type="entry name" value="Glycosyl hydrolase domain"/>
    <property type="match status" value="1"/>
</dbReference>
<proteinExistence type="inferred from homology"/>
<keyword evidence="6" id="KW-0238">DNA-binding</keyword>
<dbReference type="GO" id="GO:0005987">
    <property type="term" value="P:sucrose catabolic process"/>
    <property type="evidence" value="ECO:0007669"/>
    <property type="project" value="TreeGrafter"/>
</dbReference>
<dbReference type="AlphaFoldDB" id="A0A8H3S2G7"/>
<dbReference type="InterPro" id="IPR017853">
    <property type="entry name" value="GH"/>
</dbReference>
<comment type="caution">
    <text evidence="14">The sequence shown here is derived from an EMBL/GenBank/DDBJ whole genome shotgun (WGS) entry which is preliminary data.</text>
</comment>
<dbReference type="InterPro" id="IPR045857">
    <property type="entry name" value="O16G_dom_2"/>
</dbReference>
<dbReference type="Pfam" id="PF00172">
    <property type="entry name" value="Zn_clus"/>
    <property type="match status" value="1"/>
</dbReference>
<evidence type="ECO:0000313" key="14">
    <source>
        <dbReference type="EMBL" id="GFF40758.1"/>
    </source>
</evidence>
<dbReference type="PROSITE" id="PS50048">
    <property type="entry name" value="ZN2_CY6_FUNGAL_2"/>
    <property type="match status" value="1"/>
</dbReference>
<keyword evidence="7" id="KW-0804">Transcription</keyword>
<reference evidence="14 15" key="1">
    <citation type="submission" date="2020-01" db="EMBL/GenBank/DDBJ databases">
        <title>Draft genome sequence of Aspergillus udagawae IFM 46972.</title>
        <authorList>
            <person name="Takahashi H."/>
            <person name="Yaguchi T."/>
        </authorList>
    </citation>
    <scope>NUCLEOTIDE SEQUENCE [LARGE SCALE GENOMIC DNA]</scope>
    <source>
        <strain evidence="14 15">IFM 46972</strain>
    </source>
</reference>
<dbReference type="SUPFAM" id="SSF51445">
    <property type="entry name" value="(Trans)glycosidases"/>
    <property type="match status" value="1"/>
</dbReference>
<evidence type="ECO:0000256" key="5">
    <source>
        <dbReference type="ARBA" id="ARBA00023015"/>
    </source>
</evidence>
<dbReference type="PANTHER" id="PTHR10357:SF179">
    <property type="entry name" value="NEUTRAL AND BASIC AMINO ACID TRANSPORT PROTEIN RBAT"/>
    <property type="match status" value="1"/>
</dbReference>
<dbReference type="InterPro" id="IPR001138">
    <property type="entry name" value="Zn2Cys6_DnaBD"/>
</dbReference>
<evidence type="ECO:0000256" key="4">
    <source>
        <dbReference type="ARBA" id="ARBA00022801"/>
    </source>
</evidence>
<keyword evidence="5" id="KW-0805">Transcription regulation</keyword>
<organism evidence="14 15">
    <name type="scientific">Aspergillus udagawae</name>
    <dbReference type="NCBI Taxonomy" id="91492"/>
    <lineage>
        <taxon>Eukaryota</taxon>
        <taxon>Fungi</taxon>
        <taxon>Dikarya</taxon>
        <taxon>Ascomycota</taxon>
        <taxon>Pezizomycotina</taxon>
        <taxon>Eurotiomycetes</taxon>
        <taxon>Eurotiomycetidae</taxon>
        <taxon>Eurotiales</taxon>
        <taxon>Aspergillaceae</taxon>
        <taxon>Aspergillus</taxon>
        <taxon>Aspergillus subgen. Fumigati</taxon>
    </lineage>
</organism>
<dbReference type="EMBL" id="BLKC01000042">
    <property type="protein sequence ID" value="GFF40758.1"/>
    <property type="molecule type" value="Genomic_DNA"/>
</dbReference>
<evidence type="ECO:0000256" key="3">
    <source>
        <dbReference type="ARBA" id="ARBA00012741"/>
    </source>
</evidence>
<dbReference type="GO" id="GO:0000981">
    <property type="term" value="F:DNA-binding transcription factor activity, RNA polymerase II-specific"/>
    <property type="evidence" value="ECO:0007669"/>
    <property type="project" value="InterPro"/>
</dbReference>
<comment type="catalytic activity">
    <reaction evidence="1">
        <text>Hydrolysis of terminal, non-reducing (1-&gt;4)-linked alpha-D-glucose residues with release of alpha-D-glucose.</text>
        <dbReference type="EC" id="3.2.1.20"/>
    </reaction>
</comment>
<dbReference type="FunFam" id="2.60.40.1180:FF:000007">
    <property type="entry name" value="Sucrose isomerase"/>
    <property type="match status" value="1"/>
</dbReference>
<dbReference type="FunFam" id="3.20.20.80:FF:000064">
    <property type="entry name" value="Oligo-1,6-glucosidase"/>
    <property type="match status" value="1"/>
</dbReference>
<keyword evidence="9" id="KW-0326">Glycosidase</keyword>
<name>A0A8H3S2G7_9EURO</name>
<dbReference type="FunFam" id="3.20.20.80:FF:000087">
    <property type="entry name" value="Oligo-1,6-glucosidase IMA1"/>
    <property type="match status" value="1"/>
</dbReference>
<dbReference type="GO" id="GO:0004556">
    <property type="term" value="F:alpha-amylase activity"/>
    <property type="evidence" value="ECO:0007669"/>
    <property type="project" value="TreeGrafter"/>
</dbReference>
<dbReference type="InterPro" id="IPR013780">
    <property type="entry name" value="Glyco_hydro_b"/>
</dbReference>
<sequence>MSPGEKWWKNAIIYQVYPASFKDSNNDGMGDIPGIISQLDYIASLGVDVVWLCPMYDSPQYDMGYDVSDYEKVYPPYGTVEDMETLIDACHRRGLRIILDLVVNHTSHEHRWFEESRSSKDSPKRDWYIWRPAKYDANGDRRPPNNWRSVFGGSAWEWDKTTQEYYLHLFCVEQPDLNWENPEVRQAVYASAMEFWLKKGVDGFRVDTVNMYSKDPSYPDAPIVNLKSDTQVAFSLFCNGPRIHEYLSEMNEVLAKYDAMTVGELPETHTLEGVLRYVSAAEKQLNMVFSFDVVDLGLGKEYKFLTTPRGWTLPDLKAAIKRTQDILKGTDGWTTVFIENHDQGRSVSRFGSDRTHGLRETSAKMLAMFQCTLSGTQFIYQGQEIGMVNAPEEWPIEEYKDVDSTKYYHMVREMTNNDPGQMKTAMKALQHLARDHARLPMQWSAAANAGFSHPSSKKPWMRPHDNHKEVNVQVQQEDPSSVLSFWKQMIQLRKEHADLFVFGIFELLDEGNEKIFSYLKISKERCMLVVLNFSEEPQPFWQPMELQGRDLKLLLSNIGKTDEAVNKILSLGLSARLAAAMDTTRLKKPQVSRACDPCRRRKVRCNGQHRCQQCEHLDLVCTYSDNQRARSRKNALRRGTVISEYKIPAVRHLKSEHVSTSTLVPPSSLPDLKSVALSTSYLHSLIPKYMAYVYPFNPIMTDEEIRESIGKMATDRDHAAFVYAFTGVTIDLTQSNAATSHVSEQINELAGRAIQLRTPLLPGFRPSILRAVTSVYIQMCYMSLGQYDLGFFYLRDAISMVHLLRIEDKAVMASLDLTERSRRQRLYWLCFVHERFMSIFHFSPATLSPYAQFPEDDPSLDPSISQGWTQVIKTFLLLEPTFISLWIGDRSQVTVAWVEQKHRELDDELWELEVSMLSDLQQADLVVTRQWMRTLLWQMAMSNCLLSSHASCPSLSLEMPLRLSCQLRQFLTKISQNTIQIHGSSILSKLLEIINTIADVVLHGPQVTLEETTSRIDDILFLKDVIFSFRNLQQVSKKILIEKLHLIQERFAHIKVASQLVCGREA</sequence>
<dbReference type="GO" id="GO:0004574">
    <property type="term" value="F:oligo-1,6-glucosidase activity"/>
    <property type="evidence" value="ECO:0007669"/>
    <property type="project" value="TreeGrafter"/>
</dbReference>
<dbReference type="GO" id="GO:0033934">
    <property type="term" value="F:glucan 1,4-alpha-maltotriohydrolase activity"/>
    <property type="evidence" value="ECO:0007669"/>
    <property type="project" value="TreeGrafter"/>
</dbReference>
<dbReference type="InterPro" id="IPR036864">
    <property type="entry name" value="Zn2-C6_fun-type_DNA-bd_sf"/>
</dbReference>
<keyword evidence="4" id="KW-0378">Hydrolase</keyword>
<evidence type="ECO:0000256" key="1">
    <source>
        <dbReference type="ARBA" id="ARBA00001657"/>
    </source>
</evidence>
<dbReference type="PROSITE" id="PS00463">
    <property type="entry name" value="ZN2_CY6_FUNGAL_1"/>
    <property type="match status" value="1"/>
</dbReference>
<evidence type="ECO:0000256" key="9">
    <source>
        <dbReference type="ARBA" id="ARBA00023295"/>
    </source>
</evidence>
<dbReference type="EC" id="3.2.1.20" evidence="3"/>
<dbReference type="GO" id="GO:0000025">
    <property type="term" value="P:maltose catabolic process"/>
    <property type="evidence" value="ECO:0007669"/>
    <property type="project" value="TreeGrafter"/>
</dbReference>
<dbReference type="Pfam" id="PF00128">
    <property type="entry name" value="Alpha-amylase"/>
    <property type="match status" value="1"/>
</dbReference>
<dbReference type="CDD" id="cd12148">
    <property type="entry name" value="fungal_TF_MHR"/>
    <property type="match status" value="1"/>
</dbReference>
<dbReference type="CDD" id="cd00067">
    <property type="entry name" value="GAL4"/>
    <property type="match status" value="1"/>
</dbReference>
<evidence type="ECO:0000259" key="13">
    <source>
        <dbReference type="PROSITE" id="PS50048"/>
    </source>
</evidence>
<dbReference type="Proteomes" id="UP000465221">
    <property type="component" value="Unassembled WGS sequence"/>
</dbReference>
<feature type="domain" description="Zn(2)-C6 fungal-type" evidence="13">
    <location>
        <begin position="594"/>
        <end position="623"/>
    </location>
</feature>
<protein>
    <recommendedName>
        <fullName evidence="12">Alpha-glucosidase</fullName>
        <ecNumber evidence="3">3.2.1.20</ecNumber>
    </recommendedName>
    <alternativeName>
        <fullName evidence="11">Maltase</fullName>
    </alternativeName>
</protein>
<dbReference type="Gene3D" id="2.60.40.1180">
    <property type="entry name" value="Golgi alpha-mannosidase II"/>
    <property type="match status" value="1"/>
</dbReference>
<comment type="similarity">
    <text evidence="2">Belongs to the glycosyl hydrolase 13 family.</text>
</comment>
<evidence type="ECO:0000256" key="11">
    <source>
        <dbReference type="ARBA" id="ARBA00041343"/>
    </source>
</evidence>
<evidence type="ECO:0000256" key="12">
    <source>
        <dbReference type="ARBA" id="ARBA00073730"/>
    </source>
</evidence>
<dbReference type="SUPFAM" id="SSF57701">
    <property type="entry name" value="Zn2/Cys6 DNA-binding domain"/>
    <property type="match status" value="1"/>
</dbReference>
<evidence type="ECO:0000256" key="7">
    <source>
        <dbReference type="ARBA" id="ARBA00023163"/>
    </source>
</evidence>
<evidence type="ECO:0000256" key="2">
    <source>
        <dbReference type="ARBA" id="ARBA00008061"/>
    </source>
</evidence>
<keyword evidence="10" id="KW-0462">Maltose metabolism</keyword>
<dbReference type="PANTHER" id="PTHR10357">
    <property type="entry name" value="ALPHA-AMYLASE FAMILY MEMBER"/>
    <property type="match status" value="1"/>
</dbReference>
<dbReference type="Gene3D" id="3.90.400.10">
    <property type="entry name" value="Oligo-1,6-glucosidase, Domain 2"/>
    <property type="match status" value="1"/>
</dbReference>
<keyword evidence="8" id="KW-0539">Nucleus</keyword>
<dbReference type="Gene3D" id="3.20.20.80">
    <property type="entry name" value="Glycosidases"/>
    <property type="match status" value="1"/>
</dbReference>
<gene>
    <name evidence="14" type="ORF">IFM46972_06320</name>
</gene>
<dbReference type="InterPro" id="IPR006047">
    <property type="entry name" value="GH13_cat_dom"/>
</dbReference>
<dbReference type="GO" id="GO:0003677">
    <property type="term" value="F:DNA binding"/>
    <property type="evidence" value="ECO:0007669"/>
    <property type="project" value="UniProtKB-KW"/>
</dbReference>
<dbReference type="SMART" id="SM00066">
    <property type="entry name" value="GAL4"/>
    <property type="match status" value="1"/>
</dbReference>
<dbReference type="SMART" id="SM00642">
    <property type="entry name" value="Aamy"/>
    <property type="match status" value="1"/>
</dbReference>
<dbReference type="GO" id="GO:0008270">
    <property type="term" value="F:zinc ion binding"/>
    <property type="evidence" value="ECO:0007669"/>
    <property type="project" value="InterPro"/>
</dbReference>
<dbReference type="Gene3D" id="4.10.240.10">
    <property type="entry name" value="Zn(2)-C6 fungal-type DNA-binding domain"/>
    <property type="match status" value="1"/>
</dbReference>